<dbReference type="Pfam" id="PF14864">
    <property type="entry name" value="Alkyl_sulf_C"/>
    <property type="match status" value="1"/>
</dbReference>
<dbReference type="InterPro" id="IPR044097">
    <property type="entry name" value="Bds1/SdsA1_MBL-fold"/>
</dbReference>
<comment type="similarity">
    <text evidence="4">Belongs to the metallo-beta-lactamase superfamily. Type III sulfatase family.</text>
</comment>
<dbReference type="Proteomes" id="UP000094444">
    <property type="component" value="Unassembled WGS sequence"/>
</dbReference>
<dbReference type="SUPFAM" id="SSF56281">
    <property type="entry name" value="Metallo-hydrolase/oxidoreductase"/>
    <property type="match status" value="1"/>
</dbReference>
<keyword evidence="1" id="KW-0479">Metal-binding</keyword>
<dbReference type="Gene3D" id="3.60.15.30">
    <property type="entry name" value="Metallo-beta-lactamase domain"/>
    <property type="match status" value="2"/>
</dbReference>
<evidence type="ECO:0000313" key="6">
    <source>
        <dbReference type="EMBL" id="POS80189.1"/>
    </source>
</evidence>
<dbReference type="SMART" id="SM00849">
    <property type="entry name" value="Lactamase_B"/>
    <property type="match status" value="1"/>
</dbReference>
<dbReference type="Gene3D" id="1.25.40.880">
    <property type="entry name" value="Alkyl sulfatase, dimerisation domain"/>
    <property type="match status" value="1"/>
</dbReference>
<evidence type="ECO:0000313" key="7">
    <source>
        <dbReference type="Proteomes" id="UP000094444"/>
    </source>
</evidence>
<keyword evidence="2" id="KW-0378">Hydrolase</keyword>
<accession>A0A2P5ICH0</accession>
<evidence type="ECO:0000256" key="1">
    <source>
        <dbReference type="ARBA" id="ARBA00022723"/>
    </source>
</evidence>
<dbReference type="Pfam" id="PF00753">
    <property type="entry name" value="Lactamase_B"/>
    <property type="match status" value="1"/>
</dbReference>
<dbReference type="GO" id="GO:0018909">
    <property type="term" value="P:dodecyl sulfate metabolic process"/>
    <property type="evidence" value="ECO:0007669"/>
    <property type="project" value="InterPro"/>
</dbReference>
<dbReference type="InterPro" id="IPR029229">
    <property type="entry name" value="Alkyl_sulf_C"/>
</dbReference>
<dbReference type="OrthoDB" id="449487at2759"/>
<dbReference type="InterPro" id="IPR036527">
    <property type="entry name" value="SCP2_sterol-bd_dom_sf"/>
</dbReference>
<proteinExistence type="inferred from homology"/>
<name>A0A2P5ICH0_DIAHE</name>
<feature type="domain" description="Metallo-beta-lactamase" evidence="5">
    <location>
        <begin position="87"/>
        <end position="291"/>
    </location>
</feature>
<dbReference type="AlphaFoldDB" id="A0A2P5ICH0"/>
<dbReference type="InterPro" id="IPR052195">
    <property type="entry name" value="Bact_Alkyl/Aryl-Sulfatase"/>
</dbReference>
<sequence length="564" mass="61576">MSAELQKSFQRELTNANRGHVAPLVPGVIRDAAGKTVWDIDSYKFLNSDKTCPPTVNEKLWRQGQLTVKQGLFEVVPGIYQLRSLDISNMTIVEGERGILVIDPLISGEPAAAGLELYRKYRDPERRRKVTGLVYTHSHTDHFGGAGGTLDSTGGKTGTTLQVYMFGRALARGADGHVGNGLGMASSNGTRSLIPPTHHIERTGDEIVVDGVRMVFHVVSGTEAPAEVNVHFPDLRALLIAETATVSMHNITTLRGAQVRDAKAWSKSLDDAITVRLMNLGLTGTEIAEQLRLPSGLENSWHCQGFYGSVSHNVKGIYQKYMTWFDGNPASLWKHTPVAEGIRYVECIGGLSSLCDKAEGYLAKQDFRFAATLLSHAVSAFTEDQRSRSLLARAYQHLAYGSENVPWRNFYLTEAQGLRTGTRPGESELGRSPLGEALTVGQWFEILSVQVNGERAGECYFVIDIEIADTKEAWRLIVSNGVLNYRQQSSGNVVSEKPDLSILISKTGLLDLLRGGDIDEVPGAGHSGNLDFLDKFLDIISDRPADMTVPGEASLVIELKLAGL</sequence>
<reference evidence="6" key="1">
    <citation type="submission" date="2017-09" db="EMBL/GenBank/DDBJ databases">
        <title>Polyketide synthases of a Diaporthe helianthi virulent isolate.</title>
        <authorList>
            <person name="Baroncelli R."/>
        </authorList>
    </citation>
    <scope>NUCLEOTIDE SEQUENCE [LARGE SCALE GENOMIC DNA]</scope>
    <source>
        <strain evidence="6">7/96</strain>
    </source>
</reference>
<evidence type="ECO:0000256" key="2">
    <source>
        <dbReference type="ARBA" id="ARBA00022801"/>
    </source>
</evidence>
<protein>
    <recommendedName>
        <fullName evidence="5">Metallo-beta-lactamase domain-containing protein</fullName>
    </recommendedName>
</protein>
<keyword evidence="7" id="KW-1185">Reference proteome</keyword>
<dbReference type="Gene3D" id="3.30.1050.10">
    <property type="entry name" value="SCP2 sterol-binding domain"/>
    <property type="match status" value="1"/>
</dbReference>
<dbReference type="FunCoup" id="A0A2P5ICH0">
    <property type="interactions" value="5"/>
</dbReference>
<keyword evidence="3" id="KW-0862">Zinc</keyword>
<dbReference type="EMBL" id="MAVT02000065">
    <property type="protein sequence ID" value="POS80189.1"/>
    <property type="molecule type" value="Genomic_DNA"/>
</dbReference>
<gene>
    <name evidence="6" type="ORF">DHEL01_v201416</name>
</gene>
<dbReference type="InterPro" id="IPR029228">
    <property type="entry name" value="Alkyl_sulf_dimr"/>
</dbReference>
<comment type="caution">
    <text evidence="6">The sequence shown here is derived from an EMBL/GenBank/DDBJ whole genome shotgun (WGS) entry which is preliminary data.</text>
</comment>
<dbReference type="InParanoid" id="A0A2P5ICH0"/>
<dbReference type="InterPro" id="IPR038536">
    <property type="entry name" value="Alkyl/aryl-sulf_dimr_sf"/>
</dbReference>
<evidence type="ECO:0000256" key="3">
    <source>
        <dbReference type="ARBA" id="ARBA00022833"/>
    </source>
</evidence>
<dbReference type="SUPFAM" id="SSF55718">
    <property type="entry name" value="SCP-like"/>
    <property type="match status" value="1"/>
</dbReference>
<dbReference type="GO" id="GO:0018741">
    <property type="term" value="F:linear primary-alkylsulfatase activity"/>
    <property type="evidence" value="ECO:0007669"/>
    <property type="project" value="InterPro"/>
</dbReference>
<dbReference type="InterPro" id="IPR036866">
    <property type="entry name" value="RibonucZ/Hydroxyglut_hydro"/>
</dbReference>
<dbReference type="Pfam" id="PF14863">
    <property type="entry name" value="Alkyl_sulf_dimr"/>
    <property type="match status" value="1"/>
</dbReference>
<organism evidence="6 7">
    <name type="scientific">Diaporthe helianthi</name>
    <dbReference type="NCBI Taxonomy" id="158607"/>
    <lineage>
        <taxon>Eukaryota</taxon>
        <taxon>Fungi</taxon>
        <taxon>Dikarya</taxon>
        <taxon>Ascomycota</taxon>
        <taxon>Pezizomycotina</taxon>
        <taxon>Sordariomycetes</taxon>
        <taxon>Sordariomycetidae</taxon>
        <taxon>Diaporthales</taxon>
        <taxon>Diaporthaceae</taxon>
        <taxon>Diaporthe</taxon>
    </lineage>
</organism>
<dbReference type="InterPro" id="IPR001279">
    <property type="entry name" value="Metallo-B-lactamas"/>
</dbReference>
<dbReference type="PANTHER" id="PTHR43223">
    <property type="entry name" value="ALKYL/ARYL-SULFATASE"/>
    <property type="match status" value="1"/>
</dbReference>
<dbReference type="CDD" id="cd07710">
    <property type="entry name" value="arylsulfatase_Sdsa1-like_MBL-fold"/>
    <property type="match status" value="1"/>
</dbReference>
<dbReference type="GO" id="GO:0046872">
    <property type="term" value="F:metal ion binding"/>
    <property type="evidence" value="ECO:0007669"/>
    <property type="project" value="UniProtKB-KW"/>
</dbReference>
<evidence type="ECO:0000259" key="5">
    <source>
        <dbReference type="SMART" id="SM00849"/>
    </source>
</evidence>
<evidence type="ECO:0000256" key="4">
    <source>
        <dbReference type="ARBA" id="ARBA00033751"/>
    </source>
</evidence>
<dbReference type="GO" id="GO:0046983">
    <property type="term" value="F:protein dimerization activity"/>
    <property type="evidence" value="ECO:0007669"/>
    <property type="project" value="InterPro"/>
</dbReference>